<name>A0A9X1VZF5_9BURK</name>
<dbReference type="Proteomes" id="UP001139447">
    <property type="component" value="Unassembled WGS sequence"/>
</dbReference>
<proteinExistence type="inferred from homology"/>
<dbReference type="Pfam" id="PF01425">
    <property type="entry name" value="Amidase"/>
    <property type="match status" value="1"/>
</dbReference>
<reference evidence="3" key="1">
    <citation type="submission" date="2022-03" db="EMBL/GenBank/DDBJ databases">
        <authorList>
            <person name="Woo C.Y."/>
        </authorList>
    </citation>
    <scope>NUCLEOTIDE SEQUENCE</scope>
    <source>
        <strain evidence="3">CYS-02</strain>
    </source>
</reference>
<gene>
    <name evidence="3" type="ORF">MMF98_23395</name>
</gene>
<dbReference type="GO" id="GO:0003824">
    <property type="term" value="F:catalytic activity"/>
    <property type="evidence" value="ECO:0007669"/>
    <property type="project" value="InterPro"/>
</dbReference>
<dbReference type="PROSITE" id="PS00571">
    <property type="entry name" value="AMIDASES"/>
    <property type="match status" value="1"/>
</dbReference>
<dbReference type="Gene3D" id="3.90.1300.10">
    <property type="entry name" value="Amidase signature (AS) domain"/>
    <property type="match status" value="1"/>
</dbReference>
<evidence type="ECO:0000313" key="4">
    <source>
        <dbReference type="Proteomes" id="UP001139447"/>
    </source>
</evidence>
<dbReference type="RefSeq" id="WP_243309767.1">
    <property type="nucleotide sequence ID" value="NZ_JALGBI010000004.1"/>
</dbReference>
<evidence type="ECO:0000259" key="2">
    <source>
        <dbReference type="Pfam" id="PF01425"/>
    </source>
</evidence>
<dbReference type="AlphaFoldDB" id="A0A9X1VZF5"/>
<keyword evidence="4" id="KW-1185">Reference proteome</keyword>
<evidence type="ECO:0000313" key="3">
    <source>
        <dbReference type="EMBL" id="MCJ0766165.1"/>
    </source>
</evidence>
<dbReference type="EMBL" id="JALGBI010000004">
    <property type="protein sequence ID" value="MCJ0766165.1"/>
    <property type="molecule type" value="Genomic_DNA"/>
</dbReference>
<protein>
    <submittedName>
        <fullName evidence="3">Amidase family protein</fullName>
    </submittedName>
</protein>
<organism evidence="3 4">
    <name type="scientific">Variovorax terrae</name>
    <dbReference type="NCBI Taxonomy" id="2923278"/>
    <lineage>
        <taxon>Bacteria</taxon>
        <taxon>Pseudomonadati</taxon>
        <taxon>Pseudomonadota</taxon>
        <taxon>Betaproteobacteria</taxon>
        <taxon>Burkholderiales</taxon>
        <taxon>Comamonadaceae</taxon>
        <taxon>Variovorax</taxon>
    </lineage>
</organism>
<dbReference type="InterPro" id="IPR023631">
    <property type="entry name" value="Amidase_dom"/>
</dbReference>
<feature type="domain" description="Amidase" evidence="2">
    <location>
        <begin position="27"/>
        <end position="441"/>
    </location>
</feature>
<dbReference type="PANTHER" id="PTHR11895">
    <property type="entry name" value="TRANSAMIDASE"/>
    <property type="match status" value="1"/>
</dbReference>
<comment type="caution">
    <text evidence="3">The sequence shown here is derived from an EMBL/GenBank/DDBJ whole genome shotgun (WGS) entry which is preliminary data.</text>
</comment>
<dbReference type="InterPro" id="IPR000120">
    <property type="entry name" value="Amidase"/>
</dbReference>
<evidence type="ECO:0000256" key="1">
    <source>
        <dbReference type="ARBA" id="ARBA00009199"/>
    </source>
</evidence>
<comment type="similarity">
    <text evidence="1">Belongs to the amidase family.</text>
</comment>
<dbReference type="InterPro" id="IPR020556">
    <property type="entry name" value="Amidase_CS"/>
</dbReference>
<dbReference type="SUPFAM" id="SSF75304">
    <property type="entry name" value="Amidase signature (AS) enzymes"/>
    <property type="match status" value="1"/>
</dbReference>
<dbReference type="PANTHER" id="PTHR11895:SF7">
    <property type="entry name" value="GLUTAMYL-TRNA(GLN) AMIDOTRANSFERASE SUBUNIT A, MITOCHONDRIAL"/>
    <property type="match status" value="1"/>
</dbReference>
<sequence>MHRQPYSELRAAYRAGSLSPVGVAVSALAHAEQVQERLNAFALIDHERALSLASASERRWMSGSPLSPLDGMPITVKEFAAVKGWATRRGSLVTSADPVALSAVFVERLLSSGAVLLGKTRAPEFNWKGVTDSPGYGITRNPLNPNLTPGGSSGGCSAAVGAGVVRVSLGSDAGGSVRIPAAFTGTVALKPTFGRIPLTPPPSAFFSVVHTGPIGASVADLADVMQVVSGPHAGDWSSIGLREVAFNAIPRAAGLRIGLLSEARWEGSDPVVLQGMEEVAALIAAAGFSLKTVDFNVQRASQVGAFFYSLGCCAAVQAVPDALRSQLDQALLRFVDPLKDACVDDVLKMQQARDVLAGELHGLFNHIDVLMLPTLPILPFEAGRNSPREWHSDDWMTWNPFTPAFNLTQAPAVSYPIWPQGAALPMGVQLVGARGNDEIVLAMTAWLEQLRPITLGSRS</sequence>
<dbReference type="InterPro" id="IPR036928">
    <property type="entry name" value="AS_sf"/>
</dbReference>
<accession>A0A9X1VZF5</accession>